<dbReference type="Proteomes" id="UP001375240">
    <property type="component" value="Unassembled WGS sequence"/>
</dbReference>
<dbReference type="PROSITE" id="PS50003">
    <property type="entry name" value="PH_DOMAIN"/>
    <property type="match status" value="1"/>
</dbReference>
<dbReference type="InterPro" id="IPR052394">
    <property type="entry name" value="LRR-containing"/>
</dbReference>
<evidence type="ECO:0000259" key="2">
    <source>
        <dbReference type="PROSITE" id="PS50003"/>
    </source>
</evidence>
<dbReference type="SMART" id="SM00368">
    <property type="entry name" value="LRR_RI"/>
    <property type="match status" value="6"/>
</dbReference>
<reference evidence="3 4" key="1">
    <citation type="submission" date="2019-10" db="EMBL/GenBank/DDBJ databases">
        <authorList>
            <person name="Palmer J.M."/>
        </authorList>
    </citation>
    <scope>NUCLEOTIDE SEQUENCE [LARGE SCALE GENOMIC DNA]</scope>
    <source>
        <strain evidence="3 4">TWF696</strain>
    </source>
</reference>
<feature type="compositionally biased region" description="Low complexity" evidence="1">
    <location>
        <begin position="105"/>
        <end position="118"/>
    </location>
</feature>
<proteinExistence type="predicted"/>
<feature type="compositionally biased region" description="Polar residues" evidence="1">
    <location>
        <begin position="784"/>
        <end position="800"/>
    </location>
</feature>
<sequence length="1212" mass="133565">MATTATMQPFDPAYKRKSFGIFSRPSPNPSKPAPQYTTKLITKQRPVSYQSGVVGTGTIIRARTFADDLKALSPIDVDRPLPPTPKPKVSTRPVSLSATPRSYEPSSPGTSTMSTSTAASSLYEEPDLLLNPKYPSRTSVIIFAGEVLSASTFIRRLSSRREFLVLTDTHLLRFRSLAKAAEVFPQVNLSMRVAGNRSTSFGGATSELSADQIVIHLNQIVAVHETEKFFIQVDHLDEISGTATSTVLQLSCQTEVDQWLRALCRTVRLPTYTTLPFVERVVDYVAKRLGDEQDYSAENVMIFRVVHRRSEPRSQVKLSGSSEDAQKNTTTICYLAVGSHKVHLLPIPKLLSQKSAALLNSPGLMTSYGILTLTALTMNSETDDSFSLKFRVPCKPPQTLHLASSCAAQIIQTIRHAADFLRPQWSEPSFQMNIPEKLLDQPFPEIDYDEGYLCFHRTLAAYCSAYEVDVNVIGYSITENTEDGTKFQLLPPVHSRRTRYFITELLAVMRTLRWNETFGSISFAGISLEPLRGIVDGHGKDMEPHRTRSGRKLSTKGARRPLLVLELRAIAACSTKLRRLDLSGCLDPPESQLSFEDNERDIEDRGCELVEAFLPLCKKGVTNVDWIILSGLYLDQADIAYIVDAIVNPLSHIRGLELARCGLDERSISLILESLATQNKTLEALDIGGNPGRLNASTLNPLCELLGVFPGIRCLRLADLKLATGGGHCLDYQRGASPVRPPFTRSISLGNPLPITPVSSNSGSQPTTHGTSHLSSHNSSQPSARSISQPSIHSASQHSVHTNSHHSMHSGSHLSTLRSGSTLSLPRSYSREQALLPEEILIQWRLDELDLSETQLNSASVDALSAYLNSPASECLAKLNLNNCGLKAGDVAVLLGCLAREDGKVRNLHLYVNRLHITPDHNKLVDAIKKGLSPRYLTMSNVDYPDEETFRKLIRALTVNKTIEYLDLSRVYLPSDANSDTINALGELFAKNDTLKNLNISGGYGRIEDGRLGTGLNHAFRSLDENKTLKVLKVEQQRLGPQGAMVIAKMLESNTSLQEVHCSNNNFNLQGYTALVAACHTNRSIIALPGLERDRKEQLTKLRNDLNKTVETPEPPSNRLSILTTLSAIDRRRSVRSLRSLTSRNSNESEKAPGLSEEQVDSAIKHLASRWDDQDMALAKALATNLMREHDDSGSRMHTPTPATLNGIAIAL</sequence>
<comment type="caution">
    <text evidence="3">The sequence shown here is derived from an EMBL/GenBank/DDBJ whole genome shotgun (WGS) entry which is preliminary data.</text>
</comment>
<evidence type="ECO:0000313" key="4">
    <source>
        <dbReference type="Proteomes" id="UP001375240"/>
    </source>
</evidence>
<dbReference type="InterPro" id="IPR001849">
    <property type="entry name" value="PH_domain"/>
</dbReference>
<name>A0AAV9UXA8_9PEZI</name>
<feature type="domain" description="PH" evidence="2">
    <location>
        <begin position="140"/>
        <end position="268"/>
    </location>
</feature>
<evidence type="ECO:0000256" key="1">
    <source>
        <dbReference type="SAM" id="MobiDB-lite"/>
    </source>
</evidence>
<protein>
    <recommendedName>
        <fullName evidence="2">PH domain-containing protein</fullName>
    </recommendedName>
</protein>
<organism evidence="3 4">
    <name type="scientific">Orbilia brochopaga</name>
    <dbReference type="NCBI Taxonomy" id="3140254"/>
    <lineage>
        <taxon>Eukaryota</taxon>
        <taxon>Fungi</taxon>
        <taxon>Dikarya</taxon>
        <taxon>Ascomycota</taxon>
        <taxon>Pezizomycotina</taxon>
        <taxon>Orbiliomycetes</taxon>
        <taxon>Orbiliales</taxon>
        <taxon>Orbiliaceae</taxon>
        <taxon>Orbilia</taxon>
    </lineage>
</organism>
<dbReference type="Gene3D" id="3.80.10.10">
    <property type="entry name" value="Ribonuclease Inhibitor"/>
    <property type="match status" value="1"/>
</dbReference>
<feature type="compositionally biased region" description="Polar residues" evidence="1">
    <location>
        <begin position="757"/>
        <end position="766"/>
    </location>
</feature>
<accession>A0AAV9UXA8</accession>
<dbReference type="AlphaFoldDB" id="A0AAV9UXA8"/>
<feature type="region of interest" description="Disordered" evidence="1">
    <location>
        <begin position="74"/>
        <end position="118"/>
    </location>
</feature>
<evidence type="ECO:0000313" key="3">
    <source>
        <dbReference type="EMBL" id="KAK6349714.1"/>
    </source>
</evidence>
<dbReference type="InterPro" id="IPR057334">
    <property type="entry name" value="PH_2nd_LRR"/>
</dbReference>
<dbReference type="PANTHER" id="PTHR24114">
    <property type="entry name" value="LEUCINE RICH REPEAT FAMILY PROTEIN"/>
    <property type="match status" value="1"/>
</dbReference>
<feature type="region of interest" description="Disordered" evidence="1">
    <location>
        <begin position="741"/>
        <end position="823"/>
    </location>
</feature>
<dbReference type="Pfam" id="PF25353">
    <property type="entry name" value="PH_2nd_LRR"/>
    <property type="match status" value="1"/>
</dbReference>
<dbReference type="PANTHER" id="PTHR24114:SF2">
    <property type="entry name" value="F-BOX DOMAIN-CONTAINING PROTEIN-RELATED"/>
    <property type="match status" value="1"/>
</dbReference>
<feature type="region of interest" description="Disordered" evidence="1">
    <location>
        <begin position="17"/>
        <end position="37"/>
    </location>
</feature>
<dbReference type="InterPro" id="IPR032675">
    <property type="entry name" value="LRR_dom_sf"/>
</dbReference>
<feature type="compositionally biased region" description="Low complexity" evidence="1">
    <location>
        <begin position="767"/>
        <end position="783"/>
    </location>
</feature>
<gene>
    <name evidence="3" type="ORF">TWF696_005993</name>
</gene>
<keyword evidence="4" id="KW-1185">Reference proteome</keyword>
<feature type="region of interest" description="Disordered" evidence="1">
    <location>
        <begin position="1137"/>
        <end position="1160"/>
    </location>
</feature>
<dbReference type="EMBL" id="JAVHNQ010000004">
    <property type="protein sequence ID" value="KAK6349714.1"/>
    <property type="molecule type" value="Genomic_DNA"/>
</dbReference>
<feature type="compositionally biased region" description="Low complexity" evidence="1">
    <location>
        <begin position="809"/>
        <end position="823"/>
    </location>
</feature>
<feature type="compositionally biased region" description="Low complexity" evidence="1">
    <location>
        <begin position="1137"/>
        <end position="1146"/>
    </location>
</feature>
<dbReference type="SUPFAM" id="SSF52047">
    <property type="entry name" value="RNI-like"/>
    <property type="match status" value="1"/>
</dbReference>